<keyword evidence="2" id="KW-0479">Metal-binding</keyword>
<dbReference type="InterPro" id="IPR032694">
    <property type="entry name" value="CopC/D"/>
</dbReference>
<dbReference type="EMBL" id="LYPA01000052">
    <property type="protein sequence ID" value="OBR65824.1"/>
    <property type="molecule type" value="Genomic_DNA"/>
</dbReference>
<dbReference type="InterPro" id="IPR014756">
    <property type="entry name" value="Ig_E-set"/>
</dbReference>
<dbReference type="STRING" id="1844972.A7K91_17470"/>
<dbReference type="SUPFAM" id="SSF81296">
    <property type="entry name" value="E set domains"/>
    <property type="match status" value="1"/>
</dbReference>
<dbReference type="InterPro" id="IPR014755">
    <property type="entry name" value="Cu-Rt/internalin_Ig-like"/>
</dbReference>
<keyword evidence="6" id="KW-1133">Transmembrane helix</keyword>
<feature type="domain" description="CopC" evidence="8">
    <location>
        <begin position="23"/>
        <end position="115"/>
    </location>
</feature>
<gene>
    <name evidence="9" type="ORF">A7K91_17470</name>
</gene>
<dbReference type="RefSeq" id="WP_068682708.1">
    <property type="nucleotide sequence ID" value="NZ_LYPA01000052.1"/>
</dbReference>
<evidence type="ECO:0000313" key="10">
    <source>
        <dbReference type="Proteomes" id="UP000092024"/>
    </source>
</evidence>
<dbReference type="Gene3D" id="2.60.40.1220">
    <property type="match status" value="1"/>
</dbReference>
<feature type="chain" id="PRO_5008340388" description="CopC domain-containing protein" evidence="7">
    <location>
        <begin position="23"/>
        <end position="210"/>
    </location>
</feature>
<organism evidence="9 10">
    <name type="scientific">Paenibacillus oryzae</name>
    <dbReference type="NCBI Taxonomy" id="1844972"/>
    <lineage>
        <taxon>Bacteria</taxon>
        <taxon>Bacillati</taxon>
        <taxon>Bacillota</taxon>
        <taxon>Bacilli</taxon>
        <taxon>Bacillales</taxon>
        <taxon>Paenibacillaceae</taxon>
        <taxon>Paenibacillus</taxon>
    </lineage>
</organism>
<feature type="transmembrane region" description="Helical" evidence="6">
    <location>
        <begin position="185"/>
        <end position="205"/>
    </location>
</feature>
<keyword evidence="4" id="KW-0186">Copper</keyword>
<evidence type="ECO:0000313" key="9">
    <source>
        <dbReference type="EMBL" id="OBR65824.1"/>
    </source>
</evidence>
<evidence type="ECO:0000256" key="3">
    <source>
        <dbReference type="ARBA" id="ARBA00022729"/>
    </source>
</evidence>
<feature type="compositionally biased region" description="Low complexity" evidence="5">
    <location>
        <begin position="122"/>
        <end position="150"/>
    </location>
</feature>
<keyword evidence="6" id="KW-0812">Transmembrane</keyword>
<dbReference type="GO" id="GO:0006825">
    <property type="term" value="P:copper ion transport"/>
    <property type="evidence" value="ECO:0007669"/>
    <property type="project" value="InterPro"/>
</dbReference>
<name>A0A1A5YJP6_9BACL</name>
<feature type="region of interest" description="Disordered" evidence="5">
    <location>
        <begin position="122"/>
        <end position="179"/>
    </location>
</feature>
<keyword evidence="6" id="KW-0472">Membrane</keyword>
<accession>A0A1A5YJP6</accession>
<dbReference type="GO" id="GO:0030313">
    <property type="term" value="C:cell envelope"/>
    <property type="evidence" value="ECO:0007669"/>
    <property type="project" value="UniProtKB-SubCell"/>
</dbReference>
<comment type="caution">
    <text evidence="9">The sequence shown here is derived from an EMBL/GenBank/DDBJ whole genome shotgun (WGS) entry which is preliminary data.</text>
</comment>
<dbReference type="AlphaFoldDB" id="A0A1A5YJP6"/>
<dbReference type="Proteomes" id="UP000092024">
    <property type="component" value="Unassembled WGS sequence"/>
</dbReference>
<dbReference type="PANTHER" id="PTHR34820">
    <property type="entry name" value="INNER MEMBRANE PROTEIN YEBZ"/>
    <property type="match status" value="1"/>
</dbReference>
<feature type="signal peptide" evidence="7">
    <location>
        <begin position="1"/>
        <end position="22"/>
    </location>
</feature>
<dbReference type="PANTHER" id="PTHR34820:SF4">
    <property type="entry name" value="INNER MEMBRANE PROTEIN YEBZ"/>
    <property type="match status" value="1"/>
</dbReference>
<dbReference type="GO" id="GO:0005886">
    <property type="term" value="C:plasma membrane"/>
    <property type="evidence" value="ECO:0007669"/>
    <property type="project" value="TreeGrafter"/>
</dbReference>
<dbReference type="InterPro" id="IPR007348">
    <property type="entry name" value="CopC_dom"/>
</dbReference>
<reference evidence="9 10" key="1">
    <citation type="submission" date="2016-05" db="EMBL/GenBank/DDBJ databases">
        <title>Paenibacillus oryzae. sp. nov., isolated from the rice root.</title>
        <authorList>
            <person name="Zhang J."/>
            <person name="Zhang X."/>
        </authorList>
    </citation>
    <scope>NUCLEOTIDE SEQUENCE [LARGE SCALE GENOMIC DNA]</scope>
    <source>
        <strain evidence="9 10">1DrF-4</strain>
    </source>
</reference>
<dbReference type="GO" id="GO:0005507">
    <property type="term" value="F:copper ion binding"/>
    <property type="evidence" value="ECO:0007669"/>
    <property type="project" value="InterPro"/>
</dbReference>
<dbReference type="GO" id="GO:0046688">
    <property type="term" value="P:response to copper ion"/>
    <property type="evidence" value="ECO:0007669"/>
    <property type="project" value="InterPro"/>
</dbReference>
<evidence type="ECO:0000256" key="2">
    <source>
        <dbReference type="ARBA" id="ARBA00022723"/>
    </source>
</evidence>
<evidence type="ECO:0000256" key="6">
    <source>
        <dbReference type="SAM" id="Phobius"/>
    </source>
</evidence>
<evidence type="ECO:0000259" key="8">
    <source>
        <dbReference type="Pfam" id="PF04234"/>
    </source>
</evidence>
<protein>
    <recommendedName>
        <fullName evidence="8">CopC domain-containing protein</fullName>
    </recommendedName>
</protein>
<comment type="subcellular location">
    <subcellularLocation>
        <location evidence="1">Cell envelope</location>
    </subcellularLocation>
</comment>
<dbReference type="Pfam" id="PF04234">
    <property type="entry name" value="CopC"/>
    <property type="match status" value="1"/>
</dbReference>
<sequence>MMKRVLPLILVFLLLLPGAALAHSRLEQSVPAADSVLDNSPSAIEMTFNTKIEKLSSFKLLDENGEQIETERTEVDNDTLSGKVKEPLGNGTYTVDWTIIGADGHTINGSYAFTVNAAVQEETATPEAAPSSEPSAEPSTVPSTEPSAAPDNTSTDGGEGSGENAGSPSDNNVEKAASPEKSSTASIIAFVIIGIIVCAVVVLLLRRRKS</sequence>
<evidence type="ECO:0000256" key="5">
    <source>
        <dbReference type="SAM" id="MobiDB-lite"/>
    </source>
</evidence>
<proteinExistence type="predicted"/>
<evidence type="ECO:0000256" key="1">
    <source>
        <dbReference type="ARBA" id="ARBA00004196"/>
    </source>
</evidence>
<dbReference type="GO" id="GO:0042597">
    <property type="term" value="C:periplasmic space"/>
    <property type="evidence" value="ECO:0007669"/>
    <property type="project" value="InterPro"/>
</dbReference>
<keyword evidence="10" id="KW-1185">Reference proteome</keyword>
<keyword evidence="3 7" id="KW-0732">Signal</keyword>
<evidence type="ECO:0000256" key="4">
    <source>
        <dbReference type="ARBA" id="ARBA00023008"/>
    </source>
</evidence>
<evidence type="ECO:0000256" key="7">
    <source>
        <dbReference type="SAM" id="SignalP"/>
    </source>
</evidence>